<dbReference type="RefSeq" id="WP_243066506.1">
    <property type="nucleotide sequence ID" value="NZ_JAIVFK010000055.1"/>
</dbReference>
<feature type="compositionally biased region" description="Pro residues" evidence="1">
    <location>
        <begin position="112"/>
        <end position="123"/>
    </location>
</feature>
<feature type="compositionally biased region" description="Basic and acidic residues" evidence="1">
    <location>
        <begin position="206"/>
        <end position="219"/>
    </location>
</feature>
<dbReference type="Proteomes" id="UP001139104">
    <property type="component" value="Unassembled WGS sequence"/>
</dbReference>
<feature type="region of interest" description="Disordered" evidence="1">
    <location>
        <begin position="158"/>
        <end position="219"/>
    </location>
</feature>
<evidence type="ECO:0000313" key="2">
    <source>
        <dbReference type="EMBL" id="MCI4682497.1"/>
    </source>
</evidence>
<organism evidence="2 3">
    <name type="scientific">Candidatus Rhodoblastus alkanivorans</name>
    <dbReference type="NCBI Taxonomy" id="2954117"/>
    <lineage>
        <taxon>Bacteria</taxon>
        <taxon>Pseudomonadati</taxon>
        <taxon>Pseudomonadota</taxon>
        <taxon>Alphaproteobacteria</taxon>
        <taxon>Hyphomicrobiales</taxon>
        <taxon>Rhodoblastaceae</taxon>
        <taxon>Rhodoblastus</taxon>
    </lineage>
</organism>
<name>A0ABS9Z4H6_9HYPH</name>
<evidence type="ECO:0000313" key="3">
    <source>
        <dbReference type="Proteomes" id="UP001139104"/>
    </source>
</evidence>
<gene>
    <name evidence="2" type="ORF">K2U94_06940</name>
</gene>
<dbReference type="EMBL" id="JAIVFP010000001">
    <property type="protein sequence ID" value="MCI4682497.1"/>
    <property type="molecule type" value="Genomic_DNA"/>
</dbReference>
<protein>
    <submittedName>
        <fullName evidence="2">Uncharacterized protein</fullName>
    </submittedName>
</protein>
<sequence>MVCASVFVQTGARADDSLWGKAMSTIGLGAKPLSSQDGARQQPAAVAPEQAKTNPSAAQPMRPVSDGAGPAAAPGQNQNLLTNWFGLGRHNDPQPTAQAALEPQRKALTPVDTPPPAPAPGPSGGPGLWDQMLGTVGLNSRNPADNIYYADRPKLTVPKARALPEPEASRTPAGTRPSNPPDLIQPPQDYLEKVRGADGNVSGLRPGDEAKDKKFFGLF</sequence>
<comment type="caution">
    <text evidence="2">The sequence shown here is derived from an EMBL/GenBank/DDBJ whole genome shotgun (WGS) entry which is preliminary data.</text>
</comment>
<accession>A0ABS9Z4H6</accession>
<keyword evidence="3" id="KW-1185">Reference proteome</keyword>
<evidence type="ECO:0000256" key="1">
    <source>
        <dbReference type="SAM" id="MobiDB-lite"/>
    </source>
</evidence>
<reference evidence="2" key="1">
    <citation type="journal article" date="2022" name="ISME J.">
        <title>Identification of active gaseous-alkane degraders at natural gas seeps.</title>
        <authorList>
            <person name="Farhan Ul Haque M."/>
            <person name="Hernandez M."/>
            <person name="Crombie A.T."/>
            <person name="Murrell J.C."/>
        </authorList>
    </citation>
    <scope>NUCLEOTIDE SEQUENCE</scope>
    <source>
        <strain evidence="2">PC2</strain>
    </source>
</reference>
<proteinExistence type="predicted"/>
<feature type="region of interest" description="Disordered" evidence="1">
    <location>
        <begin position="31"/>
        <end position="132"/>
    </location>
</feature>